<dbReference type="Proteomes" id="UP000712281">
    <property type="component" value="Unassembled WGS sequence"/>
</dbReference>
<gene>
    <name evidence="1" type="ORF">F2Q68_00011828</name>
</gene>
<dbReference type="EMBL" id="QGKW02000717">
    <property type="protein sequence ID" value="KAF2600629.1"/>
    <property type="molecule type" value="Genomic_DNA"/>
</dbReference>
<dbReference type="AlphaFoldDB" id="A0A8S9L1Z6"/>
<sequence length="107" mass="12213">MAVLYCTARGDCFQFSSWNRGSKLHNESQMFVSQPPGAGKRIRPHEKACLFLREVNEGWKWRRVAHCNICAVSYYGERTTFNHSLIQKSGSQKLLPASVANKHQSQN</sequence>
<evidence type="ECO:0000313" key="2">
    <source>
        <dbReference type="Proteomes" id="UP000712281"/>
    </source>
</evidence>
<organism evidence="1 2">
    <name type="scientific">Brassica cretica</name>
    <name type="common">Mustard</name>
    <dbReference type="NCBI Taxonomy" id="69181"/>
    <lineage>
        <taxon>Eukaryota</taxon>
        <taxon>Viridiplantae</taxon>
        <taxon>Streptophyta</taxon>
        <taxon>Embryophyta</taxon>
        <taxon>Tracheophyta</taxon>
        <taxon>Spermatophyta</taxon>
        <taxon>Magnoliopsida</taxon>
        <taxon>eudicotyledons</taxon>
        <taxon>Gunneridae</taxon>
        <taxon>Pentapetalae</taxon>
        <taxon>rosids</taxon>
        <taxon>malvids</taxon>
        <taxon>Brassicales</taxon>
        <taxon>Brassicaceae</taxon>
        <taxon>Brassiceae</taxon>
        <taxon>Brassica</taxon>
    </lineage>
</organism>
<comment type="caution">
    <text evidence="1">The sequence shown here is derived from an EMBL/GenBank/DDBJ whole genome shotgun (WGS) entry which is preliminary data.</text>
</comment>
<reference evidence="1" key="1">
    <citation type="submission" date="2019-12" db="EMBL/GenBank/DDBJ databases">
        <title>Genome sequencing and annotation of Brassica cretica.</title>
        <authorList>
            <person name="Studholme D.J."/>
            <person name="Sarris P.F."/>
        </authorList>
    </citation>
    <scope>NUCLEOTIDE SEQUENCE</scope>
    <source>
        <strain evidence="1">PFS-001/15</strain>
        <tissue evidence="1">Leaf</tissue>
    </source>
</reference>
<protein>
    <submittedName>
        <fullName evidence="1">Uncharacterized protein</fullName>
    </submittedName>
</protein>
<evidence type="ECO:0000313" key="1">
    <source>
        <dbReference type="EMBL" id="KAF2600629.1"/>
    </source>
</evidence>
<name>A0A8S9L1Z6_BRACR</name>
<proteinExistence type="predicted"/>
<accession>A0A8S9L1Z6</accession>